<sequence length="280" mass="32897">MNEDAGKLKQRVYHREKRRIIRKSIDESYQSWRNTTLFTETESRKLGFDWITKQMFNNTDRVFMDCDFPSPGDLMNFEDFTIRETIDDSFQYIWRHQVILPITMQQAVAAMRMMVLNFAKGAIWSPGNGILMDEELLEDVGREIVYSRTQVNELEAVNLLCREFSPSDKKCVFVSQNILDDEALPFIQRQCNRRFWIMLHSIHKNTTVCQTLYANSQFFTKEGFVSIEEEAACWGYPDFPADLSLHDQEITFKRHANFVGTNFLSYNNQTFHATNAKLSE</sequence>
<keyword evidence="2" id="KW-1185">Reference proteome</keyword>
<dbReference type="Proteomes" id="UP000243217">
    <property type="component" value="Unassembled WGS sequence"/>
</dbReference>
<organism evidence="1 2">
    <name type="scientific">Thraustotheca clavata</name>
    <dbReference type="NCBI Taxonomy" id="74557"/>
    <lineage>
        <taxon>Eukaryota</taxon>
        <taxon>Sar</taxon>
        <taxon>Stramenopiles</taxon>
        <taxon>Oomycota</taxon>
        <taxon>Saprolegniomycetes</taxon>
        <taxon>Saprolegniales</taxon>
        <taxon>Achlyaceae</taxon>
        <taxon>Thraustotheca</taxon>
    </lineage>
</organism>
<accession>A0A1V9ZDB8</accession>
<protein>
    <submittedName>
        <fullName evidence="1">Uncharacterized protein</fullName>
    </submittedName>
</protein>
<dbReference type="EMBL" id="JNBS01001995">
    <property type="protein sequence ID" value="OQR95978.1"/>
    <property type="molecule type" value="Genomic_DNA"/>
</dbReference>
<gene>
    <name evidence="1" type="ORF">THRCLA_07420</name>
</gene>
<reference evidence="1 2" key="1">
    <citation type="journal article" date="2014" name="Genome Biol. Evol.">
        <title>The secreted proteins of Achlya hypogyna and Thraustotheca clavata identify the ancestral oomycete secretome and reveal gene acquisitions by horizontal gene transfer.</title>
        <authorList>
            <person name="Misner I."/>
            <person name="Blouin N."/>
            <person name="Leonard G."/>
            <person name="Richards T.A."/>
            <person name="Lane C.E."/>
        </authorList>
    </citation>
    <scope>NUCLEOTIDE SEQUENCE [LARGE SCALE GENOMIC DNA]</scope>
    <source>
        <strain evidence="1 2">ATCC 34112</strain>
    </source>
</reference>
<evidence type="ECO:0000313" key="2">
    <source>
        <dbReference type="Proteomes" id="UP000243217"/>
    </source>
</evidence>
<dbReference type="AlphaFoldDB" id="A0A1V9ZDB8"/>
<name>A0A1V9ZDB8_9STRA</name>
<evidence type="ECO:0000313" key="1">
    <source>
        <dbReference type="EMBL" id="OQR95978.1"/>
    </source>
</evidence>
<proteinExistence type="predicted"/>
<dbReference type="OrthoDB" id="60904at2759"/>
<comment type="caution">
    <text evidence="1">The sequence shown here is derived from an EMBL/GenBank/DDBJ whole genome shotgun (WGS) entry which is preliminary data.</text>
</comment>